<dbReference type="GeneID" id="63715893"/>
<sequence>MTARLLPWPAGFRIRLQTWVRCNGRKGPGCRGPRAAPTKASSTAGSVGVGSIGVLGMLALGAWAMQSSADDVGWRVRVNVQEGRVDVSLHPLECVMLIEVMLARVRPCQDLTSPDDSEPRSQHYWGGVCVQGQRRRGKQHDDGLLNDILLITASSTTATGAAAATAGAVLGPLFAAAVAAGLGLL</sequence>
<protein>
    <submittedName>
        <fullName evidence="1">Uncharacterized protein</fullName>
    </submittedName>
</protein>
<evidence type="ECO:0000313" key="2">
    <source>
        <dbReference type="Proteomes" id="UP000076580"/>
    </source>
</evidence>
<evidence type="ECO:0000313" key="1">
    <source>
        <dbReference type="EMBL" id="KYK62104.1"/>
    </source>
</evidence>
<reference evidence="1 2" key="1">
    <citation type="journal article" date="2016" name="Sci. Rep.">
        <title>Insights into Adaptations to a Near-Obligate Nematode Endoparasitic Lifestyle from the Finished Genome of Drechmeria coniospora.</title>
        <authorList>
            <person name="Zhang L."/>
            <person name="Zhou Z."/>
            <person name="Guo Q."/>
            <person name="Fokkens L."/>
            <person name="Miskei M."/>
            <person name="Pocsi I."/>
            <person name="Zhang W."/>
            <person name="Chen M."/>
            <person name="Wang L."/>
            <person name="Sun Y."/>
            <person name="Donzelli B.G."/>
            <person name="Gibson D.M."/>
            <person name="Nelson D.R."/>
            <person name="Luo J.G."/>
            <person name="Rep M."/>
            <person name="Liu H."/>
            <person name="Yang S."/>
            <person name="Wang J."/>
            <person name="Krasnoff S.B."/>
            <person name="Xu Y."/>
            <person name="Molnar I."/>
            <person name="Lin M."/>
        </authorList>
    </citation>
    <scope>NUCLEOTIDE SEQUENCE [LARGE SCALE GENOMIC DNA]</scope>
    <source>
        <strain evidence="1 2">ARSEF 6962</strain>
    </source>
</reference>
<dbReference type="AlphaFoldDB" id="A0A151GYD1"/>
<accession>A0A151GYD1</accession>
<proteinExistence type="predicted"/>
<comment type="caution">
    <text evidence="1">The sequence shown here is derived from an EMBL/GenBank/DDBJ whole genome shotgun (WGS) entry which is preliminary data.</text>
</comment>
<dbReference type="EMBL" id="LAYC01000001">
    <property type="protein sequence ID" value="KYK62104.1"/>
    <property type="molecule type" value="Genomic_DNA"/>
</dbReference>
<organism evidence="1 2">
    <name type="scientific">Drechmeria coniospora</name>
    <name type="common">Nematophagous fungus</name>
    <name type="synonym">Meria coniospora</name>
    <dbReference type="NCBI Taxonomy" id="98403"/>
    <lineage>
        <taxon>Eukaryota</taxon>
        <taxon>Fungi</taxon>
        <taxon>Dikarya</taxon>
        <taxon>Ascomycota</taxon>
        <taxon>Pezizomycotina</taxon>
        <taxon>Sordariomycetes</taxon>
        <taxon>Hypocreomycetidae</taxon>
        <taxon>Hypocreales</taxon>
        <taxon>Ophiocordycipitaceae</taxon>
        <taxon>Drechmeria</taxon>
    </lineage>
</organism>
<name>A0A151GYD1_DRECN</name>
<gene>
    <name evidence="1" type="ORF">DCS_03250</name>
</gene>
<dbReference type="RefSeq" id="XP_040661456.1">
    <property type="nucleotide sequence ID" value="XM_040800573.1"/>
</dbReference>
<dbReference type="Proteomes" id="UP000076580">
    <property type="component" value="Chromosome 01"/>
</dbReference>
<dbReference type="InParanoid" id="A0A151GYD1"/>
<keyword evidence="2" id="KW-1185">Reference proteome</keyword>